<evidence type="ECO:0000259" key="5">
    <source>
        <dbReference type="PROSITE" id="PS51253"/>
    </source>
</evidence>
<dbReference type="SMART" id="SM00674">
    <property type="entry name" value="CENPB"/>
    <property type="match status" value="1"/>
</dbReference>
<feature type="domain" description="HTH CENPB-type" evidence="5">
    <location>
        <begin position="63"/>
        <end position="134"/>
    </location>
</feature>
<dbReference type="InterPro" id="IPR004875">
    <property type="entry name" value="DDE_SF_endonuclease_dom"/>
</dbReference>
<evidence type="ECO:0000313" key="7">
    <source>
        <dbReference type="RefSeq" id="XP_029642547.1"/>
    </source>
</evidence>
<dbReference type="InterPro" id="IPR006600">
    <property type="entry name" value="HTH_CenpB_DNA-bd_dom"/>
</dbReference>
<evidence type="ECO:0000259" key="4">
    <source>
        <dbReference type="PROSITE" id="PS50943"/>
    </source>
</evidence>
<dbReference type="Pfam" id="PF03221">
    <property type="entry name" value="HTH_Tnp_Tc5"/>
    <property type="match status" value="1"/>
</dbReference>
<dbReference type="PROSITE" id="PS50943">
    <property type="entry name" value="HTH_CROC1"/>
    <property type="match status" value="1"/>
</dbReference>
<dbReference type="CDD" id="cd00093">
    <property type="entry name" value="HTH_XRE"/>
    <property type="match status" value="1"/>
</dbReference>
<dbReference type="GO" id="GO:0003677">
    <property type="term" value="F:DNA binding"/>
    <property type="evidence" value="ECO:0007669"/>
    <property type="project" value="UniProtKB-KW"/>
</dbReference>
<dbReference type="PROSITE" id="PS51253">
    <property type="entry name" value="HTH_CENPB"/>
    <property type="match status" value="1"/>
</dbReference>
<dbReference type="Pfam" id="PF04218">
    <property type="entry name" value="CENP-B_N"/>
    <property type="match status" value="1"/>
</dbReference>
<keyword evidence="3" id="KW-0539">Nucleus</keyword>
<protein>
    <submittedName>
        <fullName evidence="7">Tigger transposable element-derived protein 4</fullName>
    </submittedName>
</protein>
<dbReference type="Pfam" id="PF03184">
    <property type="entry name" value="DDE_1"/>
    <property type="match status" value="1"/>
</dbReference>
<dbReference type="KEGG" id="osn:115217090"/>
<name>A0A6P7SWA8_9MOLL</name>
<accession>A0A6P7SWA8</accession>
<feature type="domain" description="HTH cro/C1-type" evidence="4">
    <location>
        <begin position="24"/>
        <end position="45"/>
    </location>
</feature>
<reference evidence="7" key="1">
    <citation type="submission" date="2025-08" db="UniProtKB">
        <authorList>
            <consortium name="RefSeq"/>
        </authorList>
    </citation>
    <scope>IDENTIFICATION</scope>
</reference>
<dbReference type="Gene3D" id="1.10.10.60">
    <property type="entry name" value="Homeodomain-like"/>
    <property type="match status" value="2"/>
</dbReference>
<dbReference type="Proteomes" id="UP000515154">
    <property type="component" value="Linkage group LG11"/>
</dbReference>
<evidence type="ECO:0000313" key="6">
    <source>
        <dbReference type="Proteomes" id="UP000515154"/>
    </source>
</evidence>
<dbReference type="InterPro" id="IPR009057">
    <property type="entry name" value="Homeodomain-like_sf"/>
</dbReference>
<proteinExistence type="predicted"/>
<keyword evidence="2" id="KW-0238">DNA-binding</keyword>
<dbReference type="InterPro" id="IPR007889">
    <property type="entry name" value="HTH_Psq"/>
</dbReference>
<organism evidence="6 7">
    <name type="scientific">Octopus sinensis</name>
    <name type="common">East Asian common octopus</name>
    <dbReference type="NCBI Taxonomy" id="2607531"/>
    <lineage>
        <taxon>Eukaryota</taxon>
        <taxon>Metazoa</taxon>
        <taxon>Spiralia</taxon>
        <taxon>Lophotrochozoa</taxon>
        <taxon>Mollusca</taxon>
        <taxon>Cephalopoda</taxon>
        <taxon>Coleoidea</taxon>
        <taxon>Octopodiformes</taxon>
        <taxon>Octopoda</taxon>
        <taxon>Incirrata</taxon>
        <taxon>Octopodidae</taxon>
        <taxon>Octopus</taxon>
    </lineage>
</organism>
<gene>
    <name evidence="7" type="primary">LOC115217090</name>
</gene>
<evidence type="ECO:0000256" key="1">
    <source>
        <dbReference type="ARBA" id="ARBA00004123"/>
    </source>
</evidence>
<keyword evidence="6" id="KW-1185">Reference proteome</keyword>
<sequence length="497" mass="56396">MTTKRKRNDLSIADQYEAVILLGQKMSQTEVAKKLGCSQSQISRLTAKKEEIIANYRSNANPKRKRQRSGKDADVEGALSQWFNNAKSRGIPLSGPILSEKAKDLAEHLNRAEFNPTSGWLSRWKVRHNIRFKKLNCEKKDAVDNWTRTVLPEILQTYNPDDIYIAGETGLFYRALPDVTLTSKTETKSRTKNYKDRVTIMGASNMSGNDKRKLLVIGKNKDPRSLNGKTLPVTYKHSKNALMTVEIFTTWLREFDRELTRKKRKIVLLVDSCTAHPAITNLKQVKLMFFPSKIIKVKQPCNQGIIKALKSLYRSALVRNLILDINGHPEIKANAKKITLLDAFHLIAKSWNNLKTSTIISCFQKAGFTCVDTPPAEEDVVVPPTMLTKEQFEEYVAQDDDLECYSIPTYEELVASFMNDDAKSTDSNNSNDEDDKDVMLPVSTTDVGLALSTVRRFLEENNCENFDSFYAVEDLCESIAAQNHRQSKITEVITWIP</sequence>
<dbReference type="PANTHER" id="PTHR19303:SF73">
    <property type="entry name" value="PROTEIN PDC2"/>
    <property type="match status" value="1"/>
</dbReference>
<evidence type="ECO:0000256" key="3">
    <source>
        <dbReference type="ARBA" id="ARBA00023242"/>
    </source>
</evidence>
<evidence type="ECO:0000256" key="2">
    <source>
        <dbReference type="ARBA" id="ARBA00023125"/>
    </source>
</evidence>
<dbReference type="RefSeq" id="XP_029642547.1">
    <property type="nucleotide sequence ID" value="XM_029786687.2"/>
</dbReference>
<comment type="subcellular location">
    <subcellularLocation>
        <location evidence="1">Nucleus</location>
    </subcellularLocation>
</comment>
<dbReference type="SUPFAM" id="SSF46689">
    <property type="entry name" value="Homeodomain-like"/>
    <property type="match status" value="2"/>
</dbReference>
<dbReference type="InterPro" id="IPR050863">
    <property type="entry name" value="CenT-Element_Derived"/>
</dbReference>
<dbReference type="GO" id="GO:0005634">
    <property type="term" value="C:nucleus"/>
    <property type="evidence" value="ECO:0007669"/>
    <property type="project" value="UniProtKB-SubCell"/>
</dbReference>
<dbReference type="InterPro" id="IPR001387">
    <property type="entry name" value="Cro/C1-type_HTH"/>
</dbReference>
<dbReference type="PANTHER" id="PTHR19303">
    <property type="entry name" value="TRANSPOSON"/>
    <property type="match status" value="1"/>
</dbReference>
<dbReference type="AlphaFoldDB" id="A0A6P7SWA8"/>